<proteinExistence type="predicted"/>
<dbReference type="EMBL" id="FOBH01000010">
    <property type="protein sequence ID" value="SEL39858.1"/>
    <property type="molecule type" value="Genomic_DNA"/>
</dbReference>
<reference evidence="1 2" key="1">
    <citation type="submission" date="2016-10" db="EMBL/GenBank/DDBJ databases">
        <authorList>
            <person name="de Groot N.N."/>
        </authorList>
    </citation>
    <scope>NUCLEOTIDE SEQUENCE [LARGE SCALE GENOMIC DNA]</scope>
    <source>
        <strain evidence="1 2">Nv1</strain>
    </source>
</reference>
<organism evidence="1 2">
    <name type="scientific">Nitrosovibrio tenuis</name>
    <dbReference type="NCBI Taxonomy" id="1233"/>
    <lineage>
        <taxon>Bacteria</taxon>
        <taxon>Pseudomonadati</taxon>
        <taxon>Pseudomonadota</taxon>
        <taxon>Betaproteobacteria</taxon>
        <taxon>Nitrosomonadales</taxon>
        <taxon>Nitrosomonadaceae</taxon>
        <taxon>Nitrosovibrio</taxon>
    </lineage>
</organism>
<protein>
    <submittedName>
        <fullName evidence="1">Uncharacterized protein</fullName>
    </submittedName>
</protein>
<name>A0A1H7PWM2_9PROT</name>
<dbReference type="AlphaFoldDB" id="A0A1H7PWM2"/>
<evidence type="ECO:0000313" key="2">
    <source>
        <dbReference type="Proteomes" id="UP000198620"/>
    </source>
</evidence>
<evidence type="ECO:0000313" key="1">
    <source>
        <dbReference type="EMBL" id="SEL39858.1"/>
    </source>
</evidence>
<sequence length="71" mass="8204">MRIIDCMPWESSVFFTLEKNDFIRPGFRHKPIRHHPAVVIAVLEMPCLKLKKYVEAIDEITTTSCAEAETV</sequence>
<dbReference type="RefSeq" id="WP_090829140.1">
    <property type="nucleotide sequence ID" value="NZ_FOBH01000010.1"/>
</dbReference>
<dbReference type="Proteomes" id="UP000198620">
    <property type="component" value="Unassembled WGS sequence"/>
</dbReference>
<gene>
    <name evidence="1" type="ORF">SAMN05216387_11030</name>
</gene>
<accession>A0A1H7PWM2</accession>
<keyword evidence="2" id="KW-1185">Reference proteome</keyword>